<accession>A0A9J6CGE2</accession>
<proteinExistence type="predicted"/>
<dbReference type="EMBL" id="JADBJN010000001">
    <property type="protein sequence ID" value="KAG5681116.1"/>
    <property type="molecule type" value="Genomic_DNA"/>
</dbReference>
<evidence type="ECO:0000313" key="1">
    <source>
        <dbReference type="EMBL" id="KAG5681116.1"/>
    </source>
</evidence>
<organism evidence="1 2">
    <name type="scientific">Polypedilum vanderplanki</name>
    <name type="common">Sleeping chironomid midge</name>
    <dbReference type="NCBI Taxonomy" id="319348"/>
    <lineage>
        <taxon>Eukaryota</taxon>
        <taxon>Metazoa</taxon>
        <taxon>Ecdysozoa</taxon>
        <taxon>Arthropoda</taxon>
        <taxon>Hexapoda</taxon>
        <taxon>Insecta</taxon>
        <taxon>Pterygota</taxon>
        <taxon>Neoptera</taxon>
        <taxon>Endopterygota</taxon>
        <taxon>Diptera</taxon>
        <taxon>Nematocera</taxon>
        <taxon>Chironomoidea</taxon>
        <taxon>Chironomidae</taxon>
        <taxon>Chironominae</taxon>
        <taxon>Polypedilum</taxon>
        <taxon>Polypedilum</taxon>
    </lineage>
</organism>
<dbReference type="Proteomes" id="UP001107558">
    <property type="component" value="Chromosome 1"/>
</dbReference>
<evidence type="ECO:0000313" key="2">
    <source>
        <dbReference type="Proteomes" id="UP001107558"/>
    </source>
</evidence>
<sequence length="300" mass="35640">MAYSIEEESKKNRVFQREKRLELQLIIEQCNKISFEYVKVPSERHDNVVFGSSKPRSIHFFADDKSVNSFMRRNFKEHFPEPSHIVTQTKKLYVDENIEKEHKLSYPFSSKVPRFQEIISIDSSQVYRRKKRTQESTQHTIRPIFSAFGISLSSKRSFMITGDKKKNPEVPLSSYIESKNKPICNIPPAYDIICSSKNIDSQCDMCENEIKNVYWKNSKIHSILCRSCYNDQLLKIKNKSKSANERFRKLDIMEKEYKKKRNCSFFHNHNGTKAHIYILSPKEFKKRRQREDLLNTILKY</sequence>
<reference evidence="1" key="1">
    <citation type="submission" date="2021-03" db="EMBL/GenBank/DDBJ databases">
        <title>Chromosome level genome of the anhydrobiotic midge Polypedilum vanderplanki.</title>
        <authorList>
            <person name="Yoshida Y."/>
            <person name="Kikawada T."/>
            <person name="Gusev O."/>
        </authorList>
    </citation>
    <scope>NUCLEOTIDE SEQUENCE</scope>
    <source>
        <strain evidence="1">NIAS01</strain>
        <tissue evidence="1">Whole body or cell culture</tissue>
    </source>
</reference>
<dbReference type="OrthoDB" id="8189408at2759"/>
<comment type="caution">
    <text evidence="1">The sequence shown here is derived from an EMBL/GenBank/DDBJ whole genome shotgun (WGS) entry which is preliminary data.</text>
</comment>
<protein>
    <submittedName>
        <fullName evidence="1">Uncharacterized protein</fullName>
    </submittedName>
</protein>
<gene>
    <name evidence="1" type="ORF">PVAND_010576</name>
</gene>
<name>A0A9J6CGE2_POLVA</name>
<keyword evidence="2" id="KW-1185">Reference proteome</keyword>
<dbReference type="AlphaFoldDB" id="A0A9J6CGE2"/>